<dbReference type="InterPro" id="IPR005821">
    <property type="entry name" value="Ion_trans_dom"/>
</dbReference>
<keyword evidence="6" id="KW-0851">Voltage-gated channel</keyword>
<protein>
    <submittedName>
        <fullName evidence="14">Potassium voltage-gated channel subfamily KQT possible potassium channel, VIC family</fullName>
    </submittedName>
</protein>
<evidence type="ECO:0000256" key="10">
    <source>
        <dbReference type="ARBA" id="ARBA00023136"/>
    </source>
</evidence>
<evidence type="ECO:0000313" key="14">
    <source>
        <dbReference type="EMBL" id="VAW35086.1"/>
    </source>
</evidence>
<sequence>TIILDSVDELHIKYGDYFYIAEWFFTIIFSLEYILRLISIRSPVRYAFSFFGIVDILSILPTYLSLFIVGAQHLLVIRILRILRIFRILKLVQYTDQVQILTRAVSNSRHKIFVFFFFIITVLVIFGSMMYLIEGPQNGFSSIPHGIYWAVVTLTTVGYGDIAPHTVLGRIVASFIMLTGYSVIAVPTGIFAAELNKETKRVRMLSRQCKTCSLKGHTKNAKYCRKCGEEL</sequence>
<evidence type="ECO:0000256" key="5">
    <source>
        <dbReference type="ARBA" id="ARBA00022826"/>
    </source>
</evidence>
<evidence type="ECO:0000256" key="1">
    <source>
        <dbReference type="ARBA" id="ARBA00004141"/>
    </source>
</evidence>
<organism evidence="14">
    <name type="scientific">hydrothermal vent metagenome</name>
    <dbReference type="NCBI Taxonomy" id="652676"/>
    <lineage>
        <taxon>unclassified sequences</taxon>
        <taxon>metagenomes</taxon>
        <taxon>ecological metagenomes</taxon>
    </lineage>
</organism>
<dbReference type="Gene3D" id="1.20.120.350">
    <property type="entry name" value="Voltage-gated potassium channels. Chain C"/>
    <property type="match status" value="1"/>
</dbReference>
<keyword evidence="8 12" id="KW-1133">Transmembrane helix</keyword>
<dbReference type="AlphaFoldDB" id="A0A3B0VS65"/>
<dbReference type="InterPro" id="IPR028325">
    <property type="entry name" value="VG_K_chnl"/>
</dbReference>
<evidence type="ECO:0000256" key="9">
    <source>
        <dbReference type="ARBA" id="ARBA00023065"/>
    </source>
</evidence>
<feature type="transmembrane region" description="Helical" evidence="12">
    <location>
        <begin position="75"/>
        <end position="92"/>
    </location>
</feature>
<feature type="domain" description="Ion transport" evidence="13">
    <location>
        <begin position="16"/>
        <end position="201"/>
    </location>
</feature>
<gene>
    <name evidence="14" type="ORF">MNBD_GAMMA01-1532</name>
</gene>
<evidence type="ECO:0000256" key="4">
    <source>
        <dbReference type="ARBA" id="ARBA00022692"/>
    </source>
</evidence>
<keyword evidence="3" id="KW-0633">Potassium transport</keyword>
<dbReference type="SUPFAM" id="SSF81324">
    <property type="entry name" value="Voltage-gated potassium channels"/>
    <property type="match status" value="1"/>
</dbReference>
<feature type="transmembrane region" description="Helical" evidence="12">
    <location>
        <begin position="47"/>
        <end position="69"/>
    </location>
</feature>
<dbReference type="InterPro" id="IPR027359">
    <property type="entry name" value="Volt_channel_dom_sf"/>
</dbReference>
<dbReference type="Pfam" id="PF00520">
    <property type="entry name" value="Ion_trans"/>
    <property type="match status" value="1"/>
</dbReference>
<dbReference type="PRINTS" id="PR00169">
    <property type="entry name" value="KCHANNEL"/>
</dbReference>
<feature type="transmembrane region" description="Helical" evidence="12">
    <location>
        <begin position="17"/>
        <end position="35"/>
    </location>
</feature>
<evidence type="ECO:0000256" key="7">
    <source>
        <dbReference type="ARBA" id="ARBA00022958"/>
    </source>
</evidence>
<dbReference type="GO" id="GO:0005249">
    <property type="term" value="F:voltage-gated potassium channel activity"/>
    <property type="evidence" value="ECO:0007669"/>
    <property type="project" value="InterPro"/>
</dbReference>
<keyword evidence="7" id="KW-0630">Potassium</keyword>
<name>A0A3B0VS65_9ZZZZ</name>
<keyword evidence="2" id="KW-0813">Transport</keyword>
<evidence type="ECO:0000256" key="11">
    <source>
        <dbReference type="ARBA" id="ARBA00023303"/>
    </source>
</evidence>
<dbReference type="PANTHER" id="PTHR11537">
    <property type="entry name" value="VOLTAGE-GATED POTASSIUM CHANNEL"/>
    <property type="match status" value="1"/>
</dbReference>
<feature type="transmembrane region" description="Helical" evidence="12">
    <location>
        <begin position="171"/>
        <end position="193"/>
    </location>
</feature>
<keyword evidence="11 14" id="KW-0407">Ion channel</keyword>
<evidence type="ECO:0000256" key="6">
    <source>
        <dbReference type="ARBA" id="ARBA00022882"/>
    </source>
</evidence>
<dbReference type="PANTHER" id="PTHR11537:SF254">
    <property type="entry name" value="POTASSIUM VOLTAGE-GATED CHANNEL PROTEIN SHAB"/>
    <property type="match status" value="1"/>
</dbReference>
<keyword evidence="5" id="KW-0631">Potassium channel</keyword>
<evidence type="ECO:0000256" key="12">
    <source>
        <dbReference type="SAM" id="Phobius"/>
    </source>
</evidence>
<feature type="transmembrane region" description="Helical" evidence="12">
    <location>
        <begin position="112"/>
        <end position="133"/>
    </location>
</feature>
<dbReference type="EMBL" id="UOEW01000097">
    <property type="protein sequence ID" value="VAW35086.1"/>
    <property type="molecule type" value="Genomic_DNA"/>
</dbReference>
<reference evidence="14" key="1">
    <citation type="submission" date="2018-06" db="EMBL/GenBank/DDBJ databases">
        <authorList>
            <person name="Zhirakovskaya E."/>
        </authorList>
    </citation>
    <scope>NUCLEOTIDE SEQUENCE</scope>
</reference>
<accession>A0A3B0VS65</accession>
<keyword evidence="10 12" id="KW-0472">Membrane</keyword>
<comment type="subcellular location">
    <subcellularLocation>
        <location evidence="1">Membrane</location>
        <topology evidence="1">Multi-pass membrane protein</topology>
    </subcellularLocation>
</comment>
<proteinExistence type="predicted"/>
<evidence type="ECO:0000256" key="3">
    <source>
        <dbReference type="ARBA" id="ARBA00022538"/>
    </source>
</evidence>
<keyword evidence="9" id="KW-0406">Ion transport</keyword>
<keyword evidence="4 12" id="KW-0812">Transmembrane</keyword>
<dbReference type="GO" id="GO:0008076">
    <property type="term" value="C:voltage-gated potassium channel complex"/>
    <property type="evidence" value="ECO:0007669"/>
    <property type="project" value="InterPro"/>
</dbReference>
<evidence type="ECO:0000256" key="8">
    <source>
        <dbReference type="ARBA" id="ARBA00022989"/>
    </source>
</evidence>
<evidence type="ECO:0000259" key="13">
    <source>
        <dbReference type="Pfam" id="PF00520"/>
    </source>
</evidence>
<dbReference type="GO" id="GO:0001508">
    <property type="term" value="P:action potential"/>
    <property type="evidence" value="ECO:0007669"/>
    <property type="project" value="TreeGrafter"/>
</dbReference>
<dbReference type="Gene3D" id="1.10.287.70">
    <property type="match status" value="1"/>
</dbReference>
<evidence type="ECO:0000256" key="2">
    <source>
        <dbReference type="ARBA" id="ARBA00022448"/>
    </source>
</evidence>
<feature type="non-terminal residue" evidence="14">
    <location>
        <position position="1"/>
    </location>
</feature>